<evidence type="ECO:0000313" key="2">
    <source>
        <dbReference type="Proteomes" id="UP001054945"/>
    </source>
</evidence>
<accession>A0AAV4T067</accession>
<reference evidence="1 2" key="1">
    <citation type="submission" date="2021-06" db="EMBL/GenBank/DDBJ databases">
        <title>Caerostris extrusa draft genome.</title>
        <authorList>
            <person name="Kono N."/>
            <person name="Arakawa K."/>
        </authorList>
    </citation>
    <scope>NUCLEOTIDE SEQUENCE [LARGE SCALE GENOMIC DNA]</scope>
</reference>
<sequence length="72" mass="8025">MKDNLKGITGAKDISWTIAADITRKDMGLLAYKSQTLHFNPNISITLRWDFANGILDLIVTGGIEPYEDMVL</sequence>
<proteinExistence type="predicted"/>
<dbReference type="EMBL" id="BPLR01010354">
    <property type="protein sequence ID" value="GIY38776.1"/>
    <property type="molecule type" value="Genomic_DNA"/>
</dbReference>
<name>A0AAV4T067_CAEEX</name>
<dbReference type="AlphaFoldDB" id="A0AAV4T067"/>
<evidence type="ECO:0000313" key="1">
    <source>
        <dbReference type="EMBL" id="GIY38776.1"/>
    </source>
</evidence>
<organism evidence="1 2">
    <name type="scientific">Caerostris extrusa</name>
    <name type="common">Bark spider</name>
    <name type="synonym">Caerostris bankana</name>
    <dbReference type="NCBI Taxonomy" id="172846"/>
    <lineage>
        <taxon>Eukaryota</taxon>
        <taxon>Metazoa</taxon>
        <taxon>Ecdysozoa</taxon>
        <taxon>Arthropoda</taxon>
        <taxon>Chelicerata</taxon>
        <taxon>Arachnida</taxon>
        <taxon>Araneae</taxon>
        <taxon>Araneomorphae</taxon>
        <taxon>Entelegynae</taxon>
        <taxon>Araneoidea</taxon>
        <taxon>Araneidae</taxon>
        <taxon>Caerostris</taxon>
    </lineage>
</organism>
<dbReference type="Proteomes" id="UP001054945">
    <property type="component" value="Unassembled WGS sequence"/>
</dbReference>
<protein>
    <submittedName>
        <fullName evidence="1">Uncharacterized protein</fullName>
    </submittedName>
</protein>
<gene>
    <name evidence="1" type="ORF">CEXT_64891</name>
</gene>
<comment type="caution">
    <text evidence="1">The sequence shown here is derived from an EMBL/GenBank/DDBJ whole genome shotgun (WGS) entry which is preliminary data.</text>
</comment>
<keyword evidence="2" id="KW-1185">Reference proteome</keyword>